<evidence type="ECO:0000313" key="1">
    <source>
        <dbReference type="EMBL" id="PON49048.1"/>
    </source>
</evidence>
<sequence>MAMIITTSILTTSNLSLWLKDLYCLPSEIRVITTKMAISGSLLKPEVASSLQVKINVNHPRPKVKIFLGVPIYPCLESSPSCRCPRKLTATLAHQLHKKPAQGSGRQAQKPPHSLQPALQYMHHFCPPWLGPSLRKHLHHEPLHIHHRCQ</sequence>
<gene>
    <name evidence="1" type="ORF">PanWU01x14_233140</name>
</gene>
<comment type="caution">
    <text evidence="1">The sequence shown here is derived from an EMBL/GenBank/DDBJ whole genome shotgun (WGS) entry which is preliminary data.</text>
</comment>
<evidence type="ECO:0000313" key="2">
    <source>
        <dbReference type="Proteomes" id="UP000237105"/>
    </source>
</evidence>
<dbReference type="AlphaFoldDB" id="A0A2P5BJS9"/>
<protein>
    <submittedName>
        <fullName evidence="1">Uncharacterized protein</fullName>
    </submittedName>
</protein>
<keyword evidence="2" id="KW-1185">Reference proteome</keyword>
<name>A0A2P5BJS9_PARAD</name>
<proteinExistence type="predicted"/>
<accession>A0A2P5BJS9</accession>
<reference evidence="2" key="1">
    <citation type="submission" date="2016-06" db="EMBL/GenBank/DDBJ databases">
        <title>Parallel loss of symbiosis genes in relatives of nitrogen-fixing non-legume Parasponia.</title>
        <authorList>
            <person name="Van Velzen R."/>
            <person name="Holmer R."/>
            <person name="Bu F."/>
            <person name="Rutten L."/>
            <person name="Van Zeijl A."/>
            <person name="Liu W."/>
            <person name="Santuari L."/>
            <person name="Cao Q."/>
            <person name="Sharma T."/>
            <person name="Shen D."/>
            <person name="Roswanjaya Y."/>
            <person name="Wardhani T."/>
            <person name="Kalhor M.S."/>
            <person name="Jansen J."/>
            <person name="Van den Hoogen J."/>
            <person name="Gungor B."/>
            <person name="Hartog M."/>
            <person name="Hontelez J."/>
            <person name="Verver J."/>
            <person name="Yang W.-C."/>
            <person name="Schijlen E."/>
            <person name="Repin R."/>
            <person name="Schilthuizen M."/>
            <person name="Schranz E."/>
            <person name="Heidstra R."/>
            <person name="Miyata K."/>
            <person name="Fedorova E."/>
            <person name="Kohlen W."/>
            <person name="Bisseling T."/>
            <person name="Smit S."/>
            <person name="Geurts R."/>
        </authorList>
    </citation>
    <scope>NUCLEOTIDE SEQUENCE [LARGE SCALE GENOMIC DNA]</scope>
    <source>
        <strain evidence="2">cv. WU1-14</strain>
    </source>
</reference>
<organism evidence="1 2">
    <name type="scientific">Parasponia andersonii</name>
    <name type="common">Sponia andersonii</name>
    <dbReference type="NCBI Taxonomy" id="3476"/>
    <lineage>
        <taxon>Eukaryota</taxon>
        <taxon>Viridiplantae</taxon>
        <taxon>Streptophyta</taxon>
        <taxon>Embryophyta</taxon>
        <taxon>Tracheophyta</taxon>
        <taxon>Spermatophyta</taxon>
        <taxon>Magnoliopsida</taxon>
        <taxon>eudicotyledons</taxon>
        <taxon>Gunneridae</taxon>
        <taxon>Pentapetalae</taxon>
        <taxon>rosids</taxon>
        <taxon>fabids</taxon>
        <taxon>Rosales</taxon>
        <taxon>Cannabaceae</taxon>
        <taxon>Parasponia</taxon>
    </lineage>
</organism>
<dbReference type="Proteomes" id="UP000237105">
    <property type="component" value="Unassembled WGS sequence"/>
</dbReference>
<dbReference type="EMBL" id="JXTB01000268">
    <property type="protein sequence ID" value="PON49048.1"/>
    <property type="molecule type" value="Genomic_DNA"/>
</dbReference>